<dbReference type="EMBL" id="ADLN01000120">
    <property type="protein sequence ID" value="EHI57457.1"/>
    <property type="molecule type" value="Genomic_DNA"/>
</dbReference>
<dbReference type="OrthoDB" id="9808747at2"/>
<dbReference type="Gene3D" id="3.20.20.140">
    <property type="entry name" value="Metal-dependent hydrolases"/>
    <property type="match status" value="1"/>
</dbReference>
<accession>G5IM38</accession>
<evidence type="ECO:0000313" key="3">
    <source>
        <dbReference type="Proteomes" id="UP000005384"/>
    </source>
</evidence>
<dbReference type="RefSeq" id="WP_006782554.1">
    <property type="nucleotide sequence ID" value="NZ_CP040506.1"/>
</dbReference>
<name>G5IM38_9FIRM</name>
<gene>
    <name evidence="2" type="ORF">HMPREF9473_04566</name>
</gene>
<dbReference type="InterPro" id="IPR004013">
    <property type="entry name" value="PHP_dom"/>
</dbReference>
<dbReference type="GO" id="GO:0008270">
    <property type="term" value="F:zinc ion binding"/>
    <property type="evidence" value="ECO:0007669"/>
    <property type="project" value="TreeGrafter"/>
</dbReference>
<dbReference type="InterPro" id="IPR050243">
    <property type="entry name" value="PHP_phosphatase"/>
</dbReference>
<dbReference type="SUPFAM" id="SSF89550">
    <property type="entry name" value="PHP domain-like"/>
    <property type="match status" value="1"/>
</dbReference>
<comment type="caution">
    <text evidence="2">The sequence shown here is derived from an EMBL/GenBank/DDBJ whole genome shotgun (WGS) entry which is preliminary data.</text>
</comment>
<dbReference type="GO" id="GO:0005829">
    <property type="term" value="C:cytosol"/>
    <property type="evidence" value="ECO:0007669"/>
    <property type="project" value="TreeGrafter"/>
</dbReference>
<dbReference type="PANTHER" id="PTHR36928:SF1">
    <property type="entry name" value="PHOSPHATASE YCDX-RELATED"/>
    <property type="match status" value="1"/>
</dbReference>
<dbReference type="CDD" id="cd07437">
    <property type="entry name" value="PHP_HisPPase_Ycdx_like"/>
    <property type="match status" value="1"/>
</dbReference>
<dbReference type="Proteomes" id="UP000005384">
    <property type="component" value="Unassembled WGS sequence"/>
</dbReference>
<feature type="domain" description="Polymerase/histidinol phosphatase N-terminal" evidence="1">
    <location>
        <begin position="5"/>
        <end position="79"/>
    </location>
</feature>
<evidence type="ECO:0000259" key="1">
    <source>
        <dbReference type="SMART" id="SM00481"/>
    </source>
</evidence>
<sequence length="237" mass="26249">MRTIADLHMHTNVSQHAYSTLDEMARAAKEAGLLAFGITDHGPEMMDGAIAHHFLCLKGLPKEIRGMRFFAGAEVNLKDYYGRVDLPESILKNLDFVIASYHVEAISPTDVKSHTEGWLHLLDNPLVDCLGHIGNPVFQCDYEAVVKKCALTGKLIEINSNSFSVRPGSDSNCRQVAKLCQQYQVPVLVSSDAHSCYSVGNHGAALQMLEELEFPEELVINSSMERLAHYFSNKVVC</sequence>
<dbReference type="AlphaFoldDB" id="G5IM38"/>
<dbReference type="SMART" id="SM00481">
    <property type="entry name" value="POLIIIAc"/>
    <property type="match status" value="1"/>
</dbReference>
<dbReference type="GO" id="GO:0042578">
    <property type="term" value="F:phosphoric ester hydrolase activity"/>
    <property type="evidence" value="ECO:0007669"/>
    <property type="project" value="TreeGrafter"/>
</dbReference>
<dbReference type="HOGENOM" id="CLU_061999_0_1_9"/>
<reference evidence="2 3" key="1">
    <citation type="submission" date="2011-08" db="EMBL/GenBank/DDBJ databases">
        <title>The Genome Sequence of Clostridium hathewayi WAL-18680.</title>
        <authorList>
            <consortium name="The Broad Institute Genome Sequencing Platform"/>
            <person name="Earl A."/>
            <person name="Ward D."/>
            <person name="Feldgarden M."/>
            <person name="Gevers D."/>
            <person name="Finegold S.M."/>
            <person name="Summanen P.H."/>
            <person name="Molitoris D.R."/>
            <person name="Song M."/>
            <person name="Daigneault M."/>
            <person name="Allen-Vercoe E."/>
            <person name="Young S.K."/>
            <person name="Zeng Q."/>
            <person name="Gargeya S."/>
            <person name="Fitzgerald M."/>
            <person name="Haas B."/>
            <person name="Abouelleil A."/>
            <person name="Alvarado L."/>
            <person name="Arachchi H.M."/>
            <person name="Berlin A."/>
            <person name="Brown A."/>
            <person name="Chapman S.B."/>
            <person name="Chen Z."/>
            <person name="Dunbar C."/>
            <person name="Freedman E."/>
            <person name="Gearin G."/>
            <person name="Gellesch M."/>
            <person name="Goldberg J."/>
            <person name="Griggs A."/>
            <person name="Gujja S."/>
            <person name="Heiman D."/>
            <person name="Howarth C."/>
            <person name="Larson L."/>
            <person name="Lui A."/>
            <person name="MacDonald P.J.P."/>
            <person name="Montmayeur A."/>
            <person name="Murphy C."/>
            <person name="Neiman D."/>
            <person name="Pearson M."/>
            <person name="Priest M."/>
            <person name="Roberts A."/>
            <person name="Saif S."/>
            <person name="Shea T."/>
            <person name="Shenoy N."/>
            <person name="Sisk P."/>
            <person name="Stolte C."/>
            <person name="Sykes S."/>
            <person name="Wortman J."/>
            <person name="Nusbaum C."/>
            <person name="Birren B."/>
        </authorList>
    </citation>
    <scope>NUCLEOTIDE SEQUENCE [LARGE SCALE GENOMIC DNA]</scope>
    <source>
        <strain evidence="2 3">WAL-18680</strain>
    </source>
</reference>
<protein>
    <recommendedName>
        <fullName evidence="1">Polymerase/histidinol phosphatase N-terminal domain-containing protein</fullName>
    </recommendedName>
</protein>
<dbReference type="PANTHER" id="PTHR36928">
    <property type="entry name" value="PHOSPHATASE YCDX-RELATED"/>
    <property type="match status" value="1"/>
</dbReference>
<evidence type="ECO:0000313" key="2">
    <source>
        <dbReference type="EMBL" id="EHI57457.1"/>
    </source>
</evidence>
<proteinExistence type="predicted"/>
<dbReference type="Pfam" id="PF02811">
    <property type="entry name" value="PHP"/>
    <property type="match status" value="1"/>
</dbReference>
<dbReference type="PATRIC" id="fig|742737.3.peg.4553"/>
<dbReference type="InterPro" id="IPR016195">
    <property type="entry name" value="Pol/histidinol_Pase-like"/>
</dbReference>
<keyword evidence="3" id="KW-1185">Reference proteome</keyword>
<organism evidence="2 3">
    <name type="scientific">Hungatella hathewayi WAL-18680</name>
    <dbReference type="NCBI Taxonomy" id="742737"/>
    <lineage>
        <taxon>Bacteria</taxon>
        <taxon>Bacillati</taxon>
        <taxon>Bacillota</taxon>
        <taxon>Clostridia</taxon>
        <taxon>Lachnospirales</taxon>
        <taxon>Lachnospiraceae</taxon>
        <taxon>Hungatella</taxon>
    </lineage>
</organism>
<dbReference type="InterPro" id="IPR003141">
    <property type="entry name" value="Pol/His_phosphatase_N"/>
</dbReference>